<keyword evidence="3" id="KW-1185">Reference proteome</keyword>
<dbReference type="Proteomes" id="UP001177769">
    <property type="component" value="Chromosome"/>
</dbReference>
<reference evidence="2" key="1">
    <citation type="submission" date="2023-01" db="EMBL/GenBank/DDBJ databases">
        <title>Whole genome sequence of Paucibacter sp. S2-9 isolated from pond sediment.</title>
        <authorList>
            <person name="Jung J.Y."/>
        </authorList>
    </citation>
    <scope>NUCLEOTIDE SEQUENCE</scope>
    <source>
        <strain evidence="2">S2-9</strain>
    </source>
</reference>
<dbReference type="AlphaFoldDB" id="A0AA95NF33"/>
<feature type="signal peptide" evidence="1">
    <location>
        <begin position="1"/>
        <end position="18"/>
    </location>
</feature>
<proteinExistence type="predicted"/>
<protein>
    <submittedName>
        <fullName evidence="2">Uncharacterized protein</fullName>
    </submittedName>
</protein>
<dbReference type="EMBL" id="CP116346">
    <property type="protein sequence ID" value="WIT11099.1"/>
    <property type="molecule type" value="Genomic_DNA"/>
</dbReference>
<feature type="chain" id="PRO_5041712194" evidence="1">
    <location>
        <begin position="19"/>
        <end position="186"/>
    </location>
</feature>
<sequence length="186" mass="20267">MNAIIAIILALVANVATAAEWAYQRVDATDASKNRTITYSVDDAGNKLIIFGRSGAGREFAAFQGMIIADVWGDGPKDTGMGKAYALGTTWKHQYEYANDKENHVVSITYTVAPGEKATFDNVSYDTVRITGLATYTTSRGYNGSITRECLYAEAVRNCIVYKQRTRGSTGTVYNDTTATLLAYKP</sequence>
<name>A0AA95NF33_9BURK</name>
<evidence type="ECO:0000313" key="3">
    <source>
        <dbReference type="Proteomes" id="UP001177769"/>
    </source>
</evidence>
<dbReference type="RefSeq" id="WP_285232177.1">
    <property type="nucleotide sequence ID" value="NZ_CP116346.1"/>
</dbReference>
<organism evidence="2 3">
    <name type="scientific">Paucibacter sediminis</name>
    <dbReference type="NCBI Taxonomy" id="3019553"/>
    <lineage>
        <taxon>Bacteria</taxon>
        <taxon>Pseudomonadati</taxon>
        <taxon>Pseudomonadota</taxon>
        <taxon>Betaproteobacteria</taxon>
        <taxon>Burkholderiales</taxon>
        <taxon>Sphaerotilaceae</taxon>
        <taxon>Roseateles</taxon>
    </lineage>
</organism>
<evidence type="ECO:0000313" key="2">
    <source>
        <dbReference type="EMBL" id="WIT11099.1"/>
    </source>
</evidence>
<evidence type="ECO:0000256" key="1">
    <source>
        <dbReference type="SAM" id="SignalP"/>
    </source>
</evidence>
<dbReference type="KEGG" id="pais:PFX98_19665"/>
<accession>A0AA95NF33</accession>
<gene>
    <name evidence="2" type="ORF">PFX98_19665</name>
</gene>
<keyword evidence="1" id="KW-0732">Signal</keyword>